<gene>
    <name evidence="1" type="ORF">QC764_0024110</name>
</gene>
<reference evidence="1 2" key="1">
    <citation type="journal article" date="2023" name="bioRxiv">
        <title>High-quality genome assemblies of four members of thePodospora anserinaspecies complex.</title>
        <authorList>
            <person name="Ament-Velasquez S.L."/>
            <person name="Vogan A.A."/>
            <person name="Wallerman O."/>
            <person name="Hartmann F."/>
            <person name="Gautier V."/>
            <person name="Silar P."/>
            <person name="Giraud T."/>
            <person name="Johannesson H."/>
        </authorList>
    </citation>
    <scope>NUCLEOTIDE SEQUENCE [LARGE SCALE GENOMIC DNA]</scope>
    <source>
        <strain evidence="1 2">CBS 124.78</strain>
    </source>
</reference>
<name>A0ABR0IRD6_9PEZI</name>
<dbReference type="EMBL" id="JAFFHC010000001">
    <property type="protein sequence ID" value="KAK4682919.1"/>
    <property type="molecule type" value="Genomic_DNA"/>
</dbReference>
<accession>A0ABR0IRD6</accession>
<dbReference type="Proteomes" id="UP001323617">
    <property type="component" value="Unassembled WGS sequence"/>
</dbReference>
<evidence type="ECO:0000313" key="1">
    <source>
        <dbReference type="EMBL" id="KAK4682919.1"/>
    </source>
</evidence>
<protein>
    <submittedName>
        <fullName evidence="1">Uncharacterized protein</fullName>
    </submittedName>
</protein>
<organism evidence="1 2">
    <name type="scientific">Podospora pseudoanserina</name>
    <dbReference type="NCBI Taxonomy" id="2609844"/>
    <lineage>
        <taxon>Eukaryota</taxon>
        <taxon>Fungi</taxon>
        <taxon>Dikarya</taxon>
        <taxon>Ascomycota</taxon>
        <taxon>Pezizomycotina</taxon>
        <taxon>Sordariomycetes</taxon>
        <taxon>Sordariomycetidae</taxon>
        <taxon>Sordariales</taxon>
        <taxon>Podosporaceae</taxon>
        <taxon>Podospora</taxon>
    </lineage>
</organism>
<evidence type="ECO:0000313" key="2">
    <source>
        <dbReference type="Proteomes" id="UP001323617"/>
    </source>
</evidence>
<comment type="caution">
    <text evidence="1">The sequence shown here is derived from an EMBL/GenBank/DDBJ whole genome shotgun (WGS) entry which is preliminary data.</text>
</comment>
<sequence length="59" mass="6418">MAGRPPRAGEPGMGETVERAILSPRRRWNQVAWSLLTQETNPTVERLAELNTGTGATEG</sequence>
<keyword evidence="2" id="KW-1185">Reference proteome</keyword>
<dbReference type="GeneID" id="87960581"/>
<dbReference type="RefSeq" id="XP_062806389.1">
    <property type="nucleotide sequence ID" value="XM_062940089.1"/>
</dbReference>
<proteinExistence type="predicted"/>